<keyword evidence="1" id="KW-1015">Disulfide bond</keyword>
<dbReference type="InterPro" id="IPR018114">
    <property type="entry name" value="TRYPSIN_HIS"/>
</dbReference>
<organism evidence="4 5">
    <name type="scientific">Tigriopus californicus</name>
    <name type="common">Marine copepod</name>
    <dbReference type="NCBI Taxonomy" id="6832"/>
    <lineage>
        <taxon>Eukaryota</taxon>
        <taxon>Metazoa</taxon>
        <taxon>Ecdysozoa</taxon>
        <taxon>Arthropoda</taxon>
        <taxon>Crustacea</taxon>
        <taxon>Multicrustacea</taxon>
        <taxon>Hexanauplia</taxon>
        <taxon>Copepoda</taxon>
        <taxon>Harpacticoida</taxon>
        <taxon>Harpacticidae</taxon>
        <taxon>Tigriopus</taxon>
    </lineage>
</organism>
<dbReference type="STRING" id="6832.A0A553PRH2"/>
<dbReference type="PANTHER" id="PTHR24252:SF7">
    <property type="entry name" value="HYALIN"/>
    <property type="match status" value="1"/>
</dbReference>
<sequence>VSLQLSNFGNTHYCGASLIDENTLLTAAHCCDGVYPEDLLVSLGDHNLFVDEGTQQNFSRKPNDELLVAQKWFLIPFHTRTNGGFRTTIPEVKLSRRMHHLDLKDIVSLQLSNFGNPHYCGASLIDENTLLTAAHCCDGVYPKICWFLLEIITCLWMRSFIALLALAVVVLADNPPPPHPPTSPPPLSFQVSLQLSNFGNAHYCGASLIDENTLLTAAHCCDGVYPEDLLVSLGDHNLFVDEGTEQKMGVSDIKIHPEYDHLTISNDICLLILSVPAELNEFIQAVELPEPGQTYAPGTMGTISGWGYQTDEGPASDVLFSVSVPILSDEACGDIYGAENVLESMICAGGNGQNSCQGDAGGPMTCEDQRQCGIVSWGYGCALGYPGVNTEVSYFIDWINANKK</sequence>
<protein>
    <recommendedName>
        <fullName evidence="3">Peptidase S1 domain-containing protein</fullName>
    </recommendedName>
</protein>
<gene>
    <name evidence="4" type="ORF">TCAL_13951</name>
</gene>
<dbReference type="SMART" id="SM00020">
    <property type="entry name" value="Tryp_SPc"/>
    <property type="match status" value="1"/>
</dbReference>
<evidence type="ECO:0000256" key="1">
    <source>
        <dbReference type="ARBA" id="ARBA00023157"/>
    </source>
</evidence>
<dbReference type="InterPro" id="IPR001314">
    <property type="entry name" value="Peptidase_S1A"/>
</dbReference>
<feature type="domain" description="Peptidase S1" evidence="3">
    <location>
        <begin position="170"/>
        <end position="404"/>
    </location>
</feature>
<dbReference type="InterPro" id="IPR043504">
    <property type="entry name" value="Peptidase_S1_PA_chymotrypsin"/>
</dbReference>
<dbReference type="Pfam" id="PF00089">
    <property type="entry name" value="Trypsin"/>
    <property type="match status" value="3"/>
</dbReference>
<dbReference type="Gene3D" id="2.40.10.10">
    <property type="entry name" value="Trypsin-like serine proteases"/>
    <property type="match status" value="3"/>
</dbReference>
<dbReference type="Proteomes" id="UP000318571">
    <property type="component" value="Chromosome 12"/>
</dbReference>
<dbReference type="PROSITE" id="PS00134">
    <property type="entry name" value="TRYPSIN_HIS"/>
    <property type="match status" value="1"/>
</dbReference>
<dbReference type="PRINTS" id="PR00722">
    <property type="entry name" value="CHYMOTRYPSIN"/>
</dbReference>
<dbReference type="EMBL" id="VCGU01000001">
    <property type="protein sequence ID" value="TRY80272.1"/>
    <property type="molecule type" value="Genomic_DNA"/>
</dbReference>
<evidence type="ECO:0000313" key="5">
    <source>
        <dbReference type="Proteomes" id="UP000318571"/>
    </source>
</evidence>
<dbReference type="GO" id="GO:0006508">
    <property type="term" value="P:proteolysis"/>
    <property type="evidence" value="ECO:0007669"/>
    <property type="project" value="InterPro"/>
</dbReference>
<name>A0A553PRH2_TIGCA</name>
<dbReference type="OMA" id="CCDGVYP"/>
<keyword evidence="5" id="KW-1185">Reference proteome</keyword>
<accession>A0A553PRH2</accession>
<dbReference type="InterPro" id="IPR009003">
    <property type="entry name" value="Peptidase_S1_PA"/>
</dbReference>
<feature type="non-terminal residue" evidence="4">
    <location>
        <position position="1"/>
    </location>
</feature>
<proteinExistence type="inferred from homology"/>
<comment type="caution">
    <text evidence="4">The sequence shown here is derived from an EMBL/GenBank/DDBJ whole genome shotgun (WGS) entry which is preliminary data.</text>
</comment>
<dbReference type="FunFam" id="2.40.10.10:FF:000002">
    <property type="entry name" value="Transmembrane protease serine"/>
    <property type="match status" value="1"/>
</dbReference>
<dbReference type="AlphaFoldDB" id="A0A553PRH2"/>
<dbReference type="GO" id="GO:0004252">
    <property type="term" value="F:serine-type endopeptidase activity"/>
    <property type="evidence" value="ECO:0007669"/>
    <property type="project" value="InterPro"/>
</dbReference>
<dbReference type="CDD" id="cd00190">
    <property type="entry name" value="Tryp_SPc"/>
    <property type="match status" value="1"/>
</dbReference>
<dbReference type="PROSITE" id="PS50240">
    <property type="entry name" value="TRYPSIN_DOM"/>
    <property type="match status" value="1"/>
</dbReference>
<dbReference type="FunFam" id="2.40.10.10:FF:000068">
    <property type="entry name" value="transmembrane protease serine 2"/>
    <property type="match status" value="1"/>
</dbReference>
<dbReference type="PANTHER" id="PTHR24252">
    <property type="entry name" value="ACROSIN-RELATED"/>
    <property type="match status" value="1"/>
</dbReference>
<evidence type="ECO:0000313" key="4">
    <source>
        <dbReference type="EMBL" id="TRY80272.1"/>
    </source>
</evidence>
<dbReference type="InterPro" id="IPR001254">
    <property type="entry name" value="Trypsin_dom"/>
</dbReference>
<comment type="similarity">
    <text evidence="2">Belongs to the peptidase S1 family. CLIP subfamily.</text>
</comment>
<evidence type="ECO:0000259" key="3">
    <source>
        <dbReference type="PROSITE" id="PS50240"/>
    </source>
</evidence>
<evidence type="ECO:0000256" key="2">
    <source>
        <dbReference type="ARBA" id="ARBA00024195"/>
    </source>
</evidence>
<reference evidence="4 5" key="1">
    <citation type="journal article" date="2018" name="Nat. Ecol. Evol.">
        <title>Genomic signatures of mitonuclear coevolution across populations of Tigriopus californicus.</title>
        <authorList>
            <person name="Barreto F.S."/>
            <person name="Watson E.T."/>
            <person name="Lima T.G."/>
            <person name="Willett C.S."/>
            <person name="Edmands S."/>
            <person name="Li W."/>
            <person name="Burton R.S."/>
        </authorList>
    </citation>
    <scope>NUCLEOTIDE SEQUENCE [LARGE SCALE GENOMIC DNA]</scope>
    <source>
        <strain evidence="4 5">San Diego</strain>
    </source>
</reference>
<dbReference type="SUPFAM" id="SSF50494">
    <property type="entry name" value="Trypsin-like serine proteases"/>
    <property type="match status" value="3"/>
</dbReference>